<reference evidence="1" key="1">
    <citation type="journal article" date="2014" name="Front. Microbiol.">
        <title>High frequency of phylogenetically diverse reductive dehalogenase-homologous genes in deep subseafloor sedimentary metagenomes.</title>
        <authorList>
            <person name="Kawai M."/>
            <person name="Futagami T."/>
            <person name="Toyoda A."/>
            <person name="Takaki Y."/>
            <person name="Nishi S."/>
            <person name="Hori S."/>
            <person name="Arai W."/>
            <person name="Tsubouchi T."/>
            <person name="Morono Y."/>
            <person name="Uchiyama I."/>
            <person name="Ito T."/>
            <person name="Fujiyama A."/>
            <person name="Inagaki F."/>
            <person name="Takami H."/>
        </authorList>
    </citation>
    <scope>NUCLEOTIDE SEQUENCE</scope>
    <source>
        <strain evidence="1">Expedition CK06-06</strain>
    </source>
</reference>
<dbReference type="AlphaFoldDB" id="X1VQF1"/>
<proteinExistence type="predicted"/>
<evidence type="ECO:0000313" key="1">
    <source>
        <dbReference type="EMBL" id="GAJ11460.1"/>
    </source>
</evidence>
<evidence type="ECO:0008006" key="2">
    <source>
        <dbReference type="Google" id="ProtNLM"/>
    </source>
</evidence>
<accession>X1VQF1</accession>
<dbReference type="EMBL" id="BARW01034909">
    <property type="protein sequence ID" value="GAJ11460.1"/>
    <property type="molecule type" value="Genomic_DNA"/>
</dbReference>
<dbReference type="InterPro" id="IPR013783">
    <property type="entry name" value="Ig-like_fold"/>
</dbReference>
<comment type="caution">
    <text evidence="1">The sequence shown here is derived from an EMBL/GenBank/DDBJ whole genome shotgun (WGS) entry which is preliminary data.</text>
</comment>
<organism evidence="1">
    <name type="scientific">marine sediment metagenome</name>
    <dbReference type="NCBI Taxonomy" id="412755"/>
    <lineage>
        <taxon>unclassified sequences</taxon>
        <taxon>metagenomes</taxon>
        <taxon>ecological metagenomes</taxon>
    </lineage>
</organism>
<name>X1VQF1_9ZZZZ</name>
<protein>
    <recommendedName>
        <fullName evidence="2">Fibronectin type-III domain-containing protein</fullName>
    </recommendedName>
</protein>
<dbReference type="Gene3D" id="3.40.190.10">
    <property type="entry name" value="Periplasmic binding protein-like II"/>
    <property type="match status" value="1"/>
</dbReference>
<gene>
    <name evidence="1" type="ORF">S12H4_54588</name>
</gene>
<sequence>MRAAIVLIVIIIIGAAGLYFFMGKPAVVSPEVPVLLSPPDASTTTDNTPTFEWECGENADHHRLLVDVNADFSSPVVNHLLGGSDSSYTISSEDALSLDTYYWEVIAIADDTENPSDVWSFTIVAENLPSEIEGIIENYEASGKVAIYHWWTAGGESHAFDELVGVMGEAYPNINIIPTPVAGGAGGAMVTKMKT</sequence>
<dbReference type="Gene3D" id="2.60.40.10">
    <property type="entry name" value="Immunoglobulins"/>
    <property type="match status" value="1"/>
</dbReference>
<feature type="non-terminal residue" evidence="1">
    <location>
        <position position="195"/>
    </location>
</feature>